<evidence type="ECO:0000313" key="2">
    <source>
        <dbReference type="EMBL" id="QBX55370.1"/>
    </source>
</evidence>
<dbReference type="KEGG" id="nsn:EXE58_07820"/>
<accession>A0A4P7IF19</accession>
<dbReference type="EMBL" id="CP038436">
    <property type="protein sequence ID" value="QBX55370.1"/>
    <property type="molecule type" value="Genomic_DNA"/>
</dbReference>
<dbReference type="OrthoDB" id="3284647at2"/>
<keyword evidence="3" id="KW-1185">Reference proteome</keyword>
<evidence type="ECO:0000259" key="1">
    <source>
        <dbReference type="Pfam" id="PF07238"/>
    </source>
</evidence>
<organism evidence="2 3">
    <name type="scientific">Nocardioides seonyuensis</name>
    <dbReference type="NCBI Taxonomy" id="2518371"/>
    <lineage>
        <taxon>Bacteria</taxon>
        <taxon>Bacillati</taxon>
        <taxon>Actinomycetota</taxon>
        <taxon>Actinomycetes</taxon>
        <taxon>Propionibacteriales</taxon>
        <taxon>Nocardioidaceae</taxon>
        <taxon>Nocardioides</taxon>
    </lineage>
</organism>
<dbReference type="Proteomes" id="UP000294853">
    <property type="component" value="Chromosome"/>
</dbReference>
<dbReference type="RefSeq" id="WP_135267362.1">
    <property type="nucleotide sequence ID" value="NZ_CP038436.1"/>
</dbReference>
<dbReference type="AlphaFoldDB" id="A0A4P7IF19"/>
<feature type="domain" description="PilZ" evidence="1">
    <location>
        <begin position="99"/>
        <end position="211"/>
    </location>
</feature>
<sequence>MGVPGVDFPEARDVVDVMVPGRGEVLLSRVETGADADIVVTVGETRHQRRLPLPVGERLELVWKGPEDLRSLPVEIVALLPGETPLWQLRPVGPSSRGQRRSAVRAELAVPFSLRFKTDEAAGTTIDVSEGGARGVFATPTDVEDADSIFVQDLEPGDPVTVRLGFDEGEMTCRAEVVRRFQQRPDHRPEVTFKFVGLSEKDADRVRAQVFVQLRTQLARRID</sequence>
<dbReference type="GO" id="GO:0035438">
    <property type="term" value="F:cyclic-di-GMP binding"/>
    <property type="evidence" value="ECO:0007669"/>
    <property type="project" value="InterPro"/>
</dbReference>
<proteinExistence type="predicted"/>
<protein>
    <submittedName>
        <fullName evidence="2">PilZ domain-containing protein</fullName>
    </submittedName>
</protein>
<dbReference type="Gene3D" id="2.40.10.220">
    <property type="entry name" value="predicted glycosyltransferase like domains"/>
    <property type="match status" value="1"/>
</dbReference>
<dbReference type="InterPro" id="IPR009875">
    <property type="entry name" value="PilZ_domain"/>
</dbReference>
<name>A0A4P7IF19_9ACTN</name>
<dbReference type="Pfam" id="PF07238">
    <property type="entry name" value="PilZ"/>
    <property type="match status" value="1"/>
</dbReference>
<evidence type="ECO:0000313" key="3">
    <source>
        <dbReference type="Proteomes" id="UP000294853"/>
    </source>
</evidence>
<reference evidence="2 3" key="1">
    <citation type="submission" date="2019-03" db="EMBL/GenBank/DDBJ databases">
        <title>Three New Species of Nocardioides, Nocardioides euryhalodurans sp. nov., Nocardioides seonyuensis sp. nov. and Nocardioides eburneoflavus sp. nov. Iolated from Soil.</title>
        <authorList>
            <person name="Roh S.G."/>
            <person name="Lee C."/>
            <person name="Kim M.-K."/>
            <person name="Kim S.B."/>
        </authorList>
    </citation>
    <scope>NUCLEOTIDE SEQUENCE [LARGE SCALE GENOMIC DNA]</scope>
    <source>
        <strain evidence="2 3">MMS17-SY207-3</strain>
    </source>
</reference>
<gene>
    <name evidence="2" type="ORF">EXE58_07820</name>
</gene>